<protein>
    <submittedName>
        <fullName evidence="1">Uncharacterized protein</fullName>
    </submittedName>
</protein>
<reference evidence="1" key="2">
    <citation type="journal article" date="2015" name="Data Brief">
        <title>Shoot transcriptome of the giant reed, Arundo donax.</title>
        <authorList>
            <person name="Barrero R.A."/>
            <person name="Guerrero F.D."/>
            <person name="Moolhuijzen P."/>
            <person name="Goolsby J.A."/>
            <person name="Tidwell J."/>
            <person name="Bellgard S.E."/>
            <person name="Bellgard M.I."/>
        </authorList>
    </citation>
    <scope>NUCLEOTIDE SEQUENCE</scope>
    <source>
        <tissue evidence="1">Shoot tissue taken approximately 20 cm above the soil surface</tissue>
    </source>
</reference>
<dbReference type="EMBL" id="GBRH01174156">
    <property type="protein sequence ID" value="JAE23740.1"/>
    <property type="molecule type" value="Transcribed_RNA"/>
</dbReference>
<organism evidence="1">
    <name type="scientific">Arundo donax</name>
    <name type="common">Giant reed</name>
    <name type="synonym">Donax arundinaceus</name>
    <dbReference type="NCBI Taxonomy" id="35708"/>
    <lineage>
        <taxon>Eukaryota</taxon>
        <taxon>Viridiplantae</taxon>
        <taxon>Streptophyta</taxon>
        <taxon>Embryophyta</taxon>
        <taxon>Tracheophyta</taxon>
        <taxon>Spermatophyta</taxon>
        <taxon>Magnoliopsida</taxon>
        <taxon>Liliopsida</taxon>
        <taxon>Poales</taxon>
        <taxon>Poaceae</taxon>
        <taxon>PACMAD clade</taxon>
        <taxon>Arundinoideae</taxon>
        <taxon>Arundineae</taxon>
        <taxon>Arundo</taxon>
    </lineage>
</organism>
<proteinExistence type="predicted"/>
<dbReference type="AlphaFoldDB" id="A0A0A9GF63"/>
<accession>A0A0A9GF63</accession>
<evidence type="ECO:0000313" key="1">
    <source>
        <dbReference type="EMBL" id="JAE23740.1"/>
    </source>
</evidence>
<reference evidence="1" key="1">
    <citation type="submission" date="2014-09" db="EMBL/GenBank/DDBJ databases">
        <authorList>
            <person name="Magalhaes I.L.F."/>
            <person name="Oliveira U."/>
            <person name="Santos F.R."/>
            <person name="Vidigal T.H.D.A."/>
            <person name="Brescovit A.D."/>
            <person name="Santos A.J."/>
        </authorList>
    </citation>
    <scope>NUCLEOTIDE SEQUENCE</scope>
    <source>
        <tissue evidence="1">Shoot tissue taken approximately 20 cm above the soil surface</tissue>
    </source>
</reference>
<sequence length="73" mass="8513">MGGIFLINLGWNKNTFWRGRARYSLWEGYLIGASSMGGLLVRRCLLWAHKDRFMLTSHLTFLSYYHIPCMGRA</sequence>
<name>A0A0A9GF63_ARUDO</name>